<organism evidence="1 2">
    <name type="scientific">Trichinella nativa</name>
    <dbReference type="NCBI Taxonomy" id="6335"/>
    <lineage>
        <taxon>Eukaryota</taxon>
        <taxon>Metazoa</taxon>
        <taxon>Ecdysozoa</taxon>
        <taxon>Nematoda</taxon>
        <taxon>Enoplea</taxon>
        <taxon>Dorylaimia</taxon>
        <taxon>Trichinellida</taxon>
        <taxon>Trichinellidae</taxon>
        <taxon>Trichinella</taxon>
    </lineage>
</organism>
<gene>
    <name evidence="1" type="ORF">T02_3230</name>
</gene>
<reference evidence="1 2" key="1">
    <citation type="submission" date="2015-05" db="EMBL/GenBank/DDBJ databases">
        <title>Evolution of Trichinella species and genotypes.</title>
        <authorList>
            <person name="Korhonen P.K."/>
            <person name="Edoardo P."/>
            <person name="Giuseppe L.R."/>
            <person name="Gasser R.B."/>
        </authorList>
    </citation>
    <scope>NUCLEOTIDE SEQUENCE [LARGE SCALE GENOMIC DNA]</scope>
    <source>
        <strain evidence="1">ISS10</strain>
    </source>
</reference>
<name>A0A0V1JRS1_9BILA</name>
<protein>
    <submittedName>
        <fullName evidence="1">Uncharacterized protein</fullName>
    </submittedName>
</protein>
<dbReference type="Proteomes" id="UP000054721">
    <property type="component" value="Unassembled WGS sequence"/>
</dbReference>
<proteinExistence type="predicted"/>
<accession>A0A0V1JRS1</accession>
<evidence type="ECO:0000313" key="1">
    <source>
        <dbReference type="EMBL" id="KRZ37655.1"/>
    </source>
</evidence>
<evidence type="ECO:0000313" key="2">
    <source>
        <dbReference type="Proteomes" id="UP000054721"/>
    </source>
</evidence>
<dbReference type="EMBL" id="JYDW01003834">
    <property type="protein sequence ID" value="KRZ37655.1"/>
    <property type="molecule type" value="Genomic_DNA"/>
</dbReference>
<keyword evidence="2" id="KW-1185">Reference proteome</keyword>
<sequence length="48" mass="5685">MTNTPKIAFGNFLKFEKIFPSPKIAFGNFLKFEKIFPSENWTWELSEI</sequence>
<dbReference type="AlphaFoldDB" id="A0A0V1JRS1"/>
<comment type="caution">
    <text evidence="1">The sequence shown here is derived from an EMBL/GenBank/DDBJ whole genome shotgun (WGS) entry which is preliminary data.</text>
</comment>